<dbReference type="RefSeq" id="WP_348028989.1">
    <property type="nucleotide sequence ID" value="NZ_CP129113.1"/>
</dbReference>
<reference evidence="3" key="1">
    <citation type="submission" date="2023-06" db="EMBL/GenBank/DDBJ databases">
        <title>A Treasure from Seagulls: Isolation and Description of Aciduricobacillus qingdaonensis gen. nov., sp. nov., a Rare Obligately Uric Acid-utilizing Member in the Family Bacillaceae.</title>
        <authorList>
            <person name="Liu W."/>
            <person name="Wang B."/>
        </authorList>
    </citation>
    <scope>NUCLEOTIDE SEQUENCE</scope>
    <source>
        <strain evidence="3">44XB</strain>
    </source>
</reference>
<keyword evidence="4" id="KW-1185">Reference proteome</keyword>
<feature type="domain" description="GP-PDE" evidence="2">
    <location>
        <begin position="37"/>
        <end position="276"/>
    </location>
</feature>
<organism evidence="3 4">
    <name type="scientific">Aciduricibacillus chroicocephali</name>
    <dbReference type="NCBI Taxonomy" id="3054939"/>
    <lineage>
        <taxon>Bacteria</taxon>
        <taxon>Bacillati</taxon>
        <taxon>Bacillota</taxon>
        <taxon>Bacilli</taxon>
        <taxon>Bacillales</taxon>
        <taxon>Bacillaceae</taxon>
        <taxon>Aciduricibacillus</taxon>
    </lineage>
</organism>
<sequence>MFKRTASVLLMAILLASFFVTPAFAQKIHGKGGNSKTINIAHRGASGYAPENTIAAFRKAVQMRADYFEIDVQMTKDGKLVVIHDTTVDRTTNGTGKVGNLKFDEIRSLDAGSWFAPEYAGEKVPTFGEILDQFRGRTGILIELKSPELYPGIEEKVAKEIKKRNLHHNPHQRIIVQSFNHDSVQKSKSLLPNVPHGVLAGMNWKNVTDVQLQQFATYADYFNPNQNLLTSELVDRIHSKNMKTWPYTARTQEQVDRLLGLGVDGIITDFPDLLQK</sequence>
<proteinExistence type="predicted"/>
<keyword evidence="1" id="KW-0732">Signal</keyword>
<evidence type="ECO:0000259" key="2">
    <source>
        <dbReference type="PROSITE" id="PS51704"/>
    </source>
</evidence>
<evidence type="ECO:0000256" key="1">
    <source>
        <dbReference type="SAM" id="SignalP"/>
    </source>
</evidence>
<dbReference type="SUPFAM" id="SSF51695">
    <property type="entry name" value="PLC-like phosphodiesterases"/>
    <property type="match status" value="1"/>
</dbReference>
<dbReference type="EMBL" id="CP129113">
    <property type="protein sequence ID" value="WLV25204.1"/>
    <property type="molecule type" value="Genomic_DNA"/>
</dbReference>
<dbReference type="InterPro" id="IPR030395">
    <property type="entry name" value="GP_PDE_dom"/>
</dbReference>
<protein>
    <submittedName>
        <fullName evidence="3">Glycerophosphodiester phosphodiesterase family protein</fullName>
    </submittedName>
</protein>
<feature type="chain" id="PRO_5045190785" evidence="1">
    <location>
        <begin position="26"/>
        <end position="276"/>
    </location>
</feature>
<dbReference type="Pfam" id="PF03009">
    <property type="entry name" value="GDPD"/>
    <property type="match status" value="1"/>
</dbReference>
<evidence type="ECO:0000313" key="4">
    <source>
        <dbReference type="Proteomes" id="UP001180087"/>
    </source>
</evidence>
<feature type="signal peptide" evidence="1">
    <location>
        <begin position="1"/>
        <end position="25"/>
    </location>
</feature>
<dbReference type="Gene3D" id="3.20.20.190">
    <property type="entry name" value="Phosphatidylinositol (PI) phosphodiesterase"/>
    <property type="match status" value="1"/>
</dbReference>
<evidence type="ECO:0000313" key="3">
    <source>
        <dbReference type="EMBL" id="WLV25204.1"/>
    </source>
</evidence>
<dbReference type="PANTHER" id="PTHR46211:SF7">
    <property type="entry name" value="GLYCEROPHOSPHODIESTER PHOSPHODIESTERASE"/>
    <property type="match status" value="1"/>
</dbReference>
<dbReference type="Proteomes" id="UP001180087">
    <property type="component" value="Chromosome"/>
</dbReference>
<dbReference type="InterPro" id="IPR017946">
    <property type="entry name" value="PLC-like_Pdiesterase_TIM-brl"/>
</dbReference>
<accession>A0ABY9KX44</accession>
<gene>
    <name evidence="3" type="ORF">QR721_02950</name>
</gene>
<dbReference type="PANTHER" id="PTHR46211">
    <property type="entry name" value="GLYCEROPHOSPHORYL DIESTER PHOSPHODIESTERASE"/>
    <property type="match status" value="1"/>
</dbReference>
<name>A0ABY9KX44_9BACI</name>
<dbReference type="PROSITE" id="PS51704">
    <property type="entry name" value="GP_PDE"/>
    <property type="match status" value="1"/>
</dbReference>